<reference evidence="6" key="1">
    <citation type="submission" date="2018-05" db="EMBL/GenBank/DDBJ databases">
        <authorList>
            <person name="Lanie J.A."/>
            <person name="Ng W.-L."/>
            <person name="Kazmierczak K.M."/>
            <person name="Andrzejewski T.M."/>
            <person name="Davidsen T.M."/>
            <person name="Wayne K.J."/>
            <person name="Tettelin H."/>
            <person name="Glass J.I."/>
            <person name="Rusch D."/>
            <person name="Podicherti R."/>
            <person name="Tsui H.-C.T."/>
            <person name="Winkler M.E."/>
        </authorList>
    </citation>
    <scope>NUCLEOTIDE SEQUENCE</scope>
</reference>
<sequence>MNKLVKLSRSEDFATARRRGNTWADRDLVLIVSPRVDGNIELSSRCGFVVSRRVGNAVLRNRCKRRMRESVKSFNIVNGHDLVFIARKNLSSATFFRIQDSMSVLLLSAGLTIEKDINEEN</sequence>
<dbReference type="InterPro" id="IPR014721">
    <property type="entry name" value="Ribsml_uS5_D2-typ_fold_subgr"/>
</dbReference>
<dbReference type="Gene3D" id="3.30.230.10">
    <property type="match status" value="1"/>
</dbReference>
<dbReference type="InterPro" id="IPR020568">
    <property type="entry name" value="Ribosomal_Su5_D2-typ_SF"/>
</dbReference>
<dbReference type="PANTHER" id="PTHR33992:SF1">
    <property type="entry name" value="RIBONUCLEASE P PROTEIN COMPONENT"/>
    <property type="match status" value="1"/>
</dbReference>
<dbReference type="GO" id="GO:0042781">
    <property type="term" value="F:3'-tRNA processing endoribonuclease activity"/>
    <property type="evidence" value="ECO:0007669"/>
    <property type="project" value="TreeGrafter"/>
</dbReference>
<evidence type="ECO:0000256" key="2">
    <source>
        <dbReference type="ARBA" id="ARBA00022722"/>
    </source>
</evidence>
<accession>A0A381U6M8</accession>
<proteinExistence type="inferred from homology"/>
<keyword evidence="2" id="KW-0540">Nuclease</keyword>
<dbReference type="HAMAP" id="MF_00227">
    <property type="entry name" value="RNase_P"/>
    <property type="match status" value="1"/>
</dbReference>
<dbReference type="NCBIfam" id="TIGR00188">
    <property type="entry name" value="rnpA"/>
    <property type="match status" value="1"/>
</dbReference>
<dbReference type="Pfam" id="PF00825">
    <property type="entry name" value="Ribonuclease_P"/>
    <property type="match status" value="1"/>
</dbReference>
<dbReference type="GO" id="GO:0004526">
    <property type="term" value="F:ribonuclease P activity"/>
    <property type="evidence" value="ECO:0007669"/>
    <property type="project" value="InterPro"/>
</dbReference>
<evidence type="ECO:0000256" key="1">
    <source>
        <dbReference type="ARBA" id="ARBA00022694"/>
    </source>
</evidence>
<dbReference type="SUPFAM" id="SSF54211">
    <property type="entry name" value="Ribosomal protein S5 domain 2-like"/>
    <property type="match status" value="1"/>
</dbReference>
<dbReference type="GO" id="GO:0030677">
    <property type="term" value="C:ribonuclease P complex"/>
    <property type="evidence" value="ECO:0007669"/>
    <property type="project" value="TreeGrafter"/>
</dbReference>
<dbReference type="EMBL" id="UINC01005803">
    <property type="protein sequence ID" value="SVA23644.1"/>
    <property type="molecule type" value="Genomic_DNA"/>
</dbReference>
<keyword evidence="3" id="KW-0255">Endonuclease</keyword>
<name>A0A381U6M8_9ZZZZ</name>
<gene>
    <name evidence="6" type="ORF">METZ01_LOCUS76498</name>
</gene>
<keyword evidence="1" id="KW-0819">tRNA processing</keyword>
<dbReference type="AlphaFoldDB" id="A0A381U6M8"/>
<dbReference type="InterPro" id="IPR000100">
    <property type="entry name" value="RNase_P"/>
</dbReference>
<evidence type="ECO:0000256" key="5">
    <source>
        <dbReference type="ARBA" id="ARBA00022884"/>
    </source>
</evidence>
<dbReference type="GO" id="GO:0000049">
    <property type="term" value="F:tRNA binding"/>
    <property type="evidence" value="ECO:0007669"/>
    <property type="project" value="InterPro"/>
</dbReference>
<keyword evidence="4" id="KW-0378">Hydrolase</keyword>
<organism evidence="6">
    <name type="scientific">marine metagenome</name>
    <dbReference type="NCBI Taxonomy" id="408172"/>
    <lineage>
        <taxon>unclassified sequences</taxon>
        <taxon>metagenomes</taxon>
        <taxon>ecological metagenomes</taxon>
    </lineage>
</organism>
<protein>
    <submittedName>
        <fullName evidence="6">Uncharacterized protein</fullName>
    </submittedName>
</protein>
<evidence type="ECO:0000313" key="6">
    <source>
        <dbReference type="EMBL" id="SVA23644.1"/>
    </source>
</evidence>
<keyword evidence="5" id="KW-0694">RNA-binding</keyword>
<dbReference type="PANTHER" id="PTHR33992">
    <property type="entry name" value="RIBONUCLEASE P PROTEIN COMPONENT"/>
    <property type="match status" value="1"/>
</dbReference>
<evidence type="ECO:0000256" key="3">
    <source>
        <dbReference type="ARBA" id="ARBA00022759"/>
    </source>
</evidence>
<evidence type="ECO:0000256" key="4">
    <source>
        <dbReference type="ARBA" id="ARBA00022801"/>
    </source>
</evidence>